<keyword evidence="3" id="KW-1185">Reference proteome</keyword>
<gene>
    <name evidence="2" type="ORF">QBC47DRAFT_394630</name>
</gene>
<evidence type="ECO:0000313" key="2">
    <source>
        <dbReference type="EMBL" id="KAK1750122.1"/>
    </source>
</evidence>
<feature type="non-terminal residue" evidence="2">
    <location>
        <position position="363"/>
    </location>
</feature>
<dbReference type="EMBL" id="MU839849">
    <property type="protein sequence ID" value="KAK1750122.1"/>
    <property type="molecule type" value="Genomic_DNA"/>
</dbReference>
<proteinExistence type="predicted"/>
<feature type="region of interest" description="Disordered" evidence="1">
    <location>
        <begin position="120"/>
        <end position="141"/>
    </location>
</feature>
<organism evidence="2 3">
    <name type="scientific">Echria macrotheca</name>
    <dbReference type="NCBI Taxonomy" id="438768"/>
    <lineage>
        <taxon>Eukaryota</taxon>
        <taxon>Fungi</taxon>
        <taxon>Dikarya</taxon>
        <taxon>Ascomycota</taxon>
        <taxon>Pezizomycotina</taxon>
        <taxon>Sordariomycetes</taxon>
        <taxon>Sordariomycetidae</taxon>
        <taxon>Sordariales</taxon>
        <taxon>Schizotheciaceae</taxon>
        <taxon>Echria</taxon>
    </lineage>
</organism>
<evidence type="ECO:0000313" key="3">
    <source>
        <dbReference type="Proteomes" id="UP001239445"/>
    </source>
</evidence>
<comment type="caution">
    <text evidence="2">The sequence shown here is derived from an EMBL/GenBank/DDBJ whole genome shotgun (WGS) entry which is preliminary data.</text>
</comment>
<feature type="compositionally biased region" description="Low complexity" evidence="1">
    <location>
        <begin position="265"/>
        <end position="275"/>
    </location>
</feature>
<accession>A0AAJ0B201</accession>
<feature type="compositionally biased region" description="Pro residues" evidence="1">
    <location>
        <begin position="124"/>
        <end position="134"/>
    </location>
</feature>
<evidence type="ECO:0000256" key="1">
    <source>
        <dbReference type="SAM" id="MobiDB-lite"/>
    </source>
</evidence>
<name>A0AAJ0B201_9PEZI</name>
<dbReference type="AlphaFoldDB" id="A0AAJ0B201"/>
<protein>
    <submittedName>
        <fullName evidence="2">Uncharacterized protein</fullName>
    </submittedName>
</protein>
<reference evidence="2" key="1">
    <citation type="submission" date="2023-06" db="EMBL/GenBank/DDBJ databases">
        <title>Genome-scale phylogeny and comparative genomics of the fungal order Sordariales.</title>
        <authorList>
            <consortium name="Lawrence Berkeley National Laboratory"/>
            <person name="Hensen N."/>
            <person name="Bonometti L."/>
            <person name="Westerberg I."/>
            <person name="Brannstrom I.O."/>
            <person name="Guillou S."/>
            <person name="Cros-Aarteil S."/>
            <person name="Calhoun S."/>
            <person name="Haridas S."/>
            <person name="Kuo A."/>
            <person name="Mondo S."/>
            <person name="Pangilinan J."/>
            <person name="Riley R."/>
            <person name="Labutti K."/>
            <person name="Andreopoulos B."/>
            <person name="Lipzen A."/>
            <person name="Chen C."/>
            <person name="Yanf M."/>
            <person name="Daum C."/>
            <person name="Ng V."/>
            <person name="Clum A."/>
            <person name="Steindorff A."/>
            <person name="Ohm R."/>
            <person name="Martin F."/>
            <person name="Silar P."/>
            <person name="Natvig D."/>
            <person name="Lalanne C."/>
            <person name="Gautier V."/>
            <person name="Ament-Velasquez S.L."/>
            <person name="Kruys A."/>
            <person name="Hutchinson M.I."/>
            <person name="Powell A.J."/>
            <person name="Barry K."/>
            <person name="Miller A.N."/>
            <person name="Grigoriev I.V."/>
            <person name="Debuchy R."/>
            <person name="Gladieux P."/>
            <person name="Thoren M.H."/>
            <person name="Johannesson H."/>
        </authorList>
    </citation>
    <scope>NUCLEOTIDE SEQUENCE</scope>
    <source>
        <strain evidence="2">PSN4</strain>
    </source>
</reference>
<sequence length="363" mass="41283">MAAPSGRVYVQQSQHTEPSRVVITEAQLDTIRRCSPIIELHWLRLHSYPQYIWTIPCDNIDHGAIRTMLTRVSDPDTDQIWLDSREIRAGDMGRYCDALWHLRIVPELLPSCNVWRNHHRVKDPNPPPDPPPQPAEAEADTLSWHRQLPPGWDLNACLQTARAALVLGNERKFATEMKLALLMLPGNFPEVADTGADTPVKRLRVSRLKDIRHRELAGIQDVAKEFLEHRGQTSMLNRLPDDQFSERESIRGYLEKFERNLAGLESESSSSSPSPATNGNISDLRYGARSMAGHKVRRRLNLFGRALGGPPKEDETTRLIHDLLVAVDDHISEQLDEIVEELKAWRNQKVSGWMSAIYVNIDN</sequence>
<dbReference type="Proteomes" id="UP001239445">
    <property type="component" value="Unassembled WGS sequence"/>
</dbReference>
<feature type="region of interest" description="Disordered" evidence="1">
    <location>
        <begin position="264"/>
        <end position="283"/>
    </location>
</feature>